<dbReference type="InterPro" id="IPR001347">
    <property type="entry name" value="SIS_dom"/>
</dbReference>
<dbReference type="InterPro" id="IPR035490">
    <property type="entry name" value="GlmS/FrlB_SIS"/>
</dbReference>
<keyword evidence="6" id="KW-0677">Repeat</keyword>
<accession>A0A0L0D9E9</accession>
<keyword evidence="7" id="KW-0315">Glutamine amidotransferase</keyword>
<evidence type="ECO:0000313" key="11">
    <source>
        <dbReference type="Proteomes" id="UP000054408"/>
    </source>
</evidence>
<dbReference type="NCBIfam" id="NF001484">
    <property type="entry name" value="PRK00331.1"/>
    <property type="match status" value="1"/>
</dbReference>
<dbReference type="STRING" id="461836.A0A0L0D9E9"/>
<dbReference type="FunFam" id="3.60.20.10:FF:000052">
    <property type="entry name" value="Glutamine--fructose-6-phosphate aminotransferase [isomerizing] 2"/>
    <property type="match status" value="1"/>
</dbReference>
<dbReference type="Pfam" id="PF13522">
    <property type="entry name" value="GATase_6"/>
    <property type="match status" value="1"/>
</dbReference>
<dbReference type="GeneID" id="25564274"/>
<evidence type="ECO:0000259" key="9">
    <source>
        <dbReference type="PROSITE" id="PS51464"/>
    </source>
</evidence>
<dbReference type="Gene3D" id="3.40.50.10490">
    <property type="entry name" value="Glucose-6-phosphate isomerase like protein, domain 1"/>
    <property type="match status" value="2"/>
</dbReference>
<dbReference type="InterPro" id="IPR035466">
    <property type="entry name" value="GlmS/AgaS_SIS"/>
</dbReference>
<feature type="domain" description="Glutamine amidotransferase type-2" evidence="8">
    <location>
        <begin position="2"/>
        <end position="403"/>
    </location>
</feature>
<keyword evidence="11" id="KW-1185">Reference proteome</keyword>
<dbReference type="PROSITE" id="PS51278">
    <property type="entry name" value="GATASE_TYPE_2"/>
    <property type="match status" value="1"/>
</dbReference>
<reference evidence="10 11" key="1">
    <citation type="submission" date="2010-05" db="EMBL/GenBank/DDBJ databases">
        <title>The Genome Sequence of Thecamonas trahens ATCC 50062.</title>
        <authorList>
            <consortium name="The Broad Institute Genome Sequencing Platform"/>
            <person name="Russ C."/>
            <person name="Cuomo C."/>
            <person name="Shea T."/>
            <person name="Young S.K."/>
            <person name="Zeng Q."/>
            <person name="Koehrsen M."/>
            <person name="Haas B."/>
            <person name="Borodovsky M."/>
            <person name="Guigo R."/>
            <person name="Alvarado L."/>
            <person name="Berlin A."/>
            <person name="Bochicchio J."/>
            <person name="Borenstein D."/>
            <person name="Chapman S."/>
            <person name="Chen Z."/>
            <person name="Freedman E."/>
            <person name="Gellesch M."/>
            <person name="Goldberg J."/>
            <person name="Griggs A."/>
            <person name="Gujja S."/>
            <person name="Heilman E."/>
            <person name="Heiman D."/>
            <person name="Hepburn T."/>
            <person name="Howarth C."/>
            <person name="Jen D."/>
            <person name="Larson L."/>
            <person name="Mehta T."/>
            <person name="Park D."/>
            <person name="Pearson M."/>
            <person name="Roberts A."/>
            <person name="Saif S."/>
            <person name="Shenoy N."/>
            <person name="Sisk P."/>
            <person name="Stolte C."/>
            <person name="Sykes S."/>
            <person name="Thomson T."/>
            <person name="Walk T."/>
            <person name="White J."/>
            <person name="Yandava C."/>
            <person name="Burger G."/>
            <person name="Gray M.W."/>
            <person name="Holland P.W.H."/>
            <person name="King N."/>
            <person name="Lang F.B.F."/>
            <person name="Roger A.J."/>
            <person name="Ruiz-Trillo I."/>
            <person name="Lander E."/>
            <person name="Nusbaum C."/>
        </authorList>
    </citation>
    <scope>NUCLEOTIDE SEQUENCE [LARGE SCALE GENOMIC DNA]</scope>
    <source>
        <strain evidence="10 11">ATCC 50062</strain>
    </source>
</reference>
<dbReference type="InterPro" id="IPR017932">
    <property type="entry name" value="GATase_2_dom"/>
</dbReference>
<organism evidence="10 11">
    <name type="scientific">Thecamonas trahens ATCC 50062</name>
    <dbReference type="NCBI Taxonomy" id="461836"/>
    <lineage>
        <taxon>Eukaryota</taxon>
        <taxon>Apusozoa</taxon>
        <taxon>Apusomonadida</taxon>
        <taxon>Apusomonadidae</taxon>
        <taxon>Thecamonas</taxon>
    </lineage>
</organism>
<protein>
    <recommendedName>
        <fullName evidence="3">glutamine--fructose-6-phosphate transaminase (isomerizing)</fullName>
        <ecNumber evidence="3">2.6.1.16</ecNumber>
    </recommendedName>
</protein>
<dbReference type="CDD" id="cd00714">
    <property type="entry name" value="GFAT"/>
    <property type="match status" value="1"/>
</dbReference>
<feature type="domain" description="SIS" evidence="9">
    <location>
        <begin position="482"/>
        <end position="621"/>
    </location>
</feature>
<comment type="catalytic activity">
    <reaction evidence="1">
        <text>D-fructose 6-phosphate + L-glutamine = D-glucosamine 6-phosphate + L-glutamate</text>
        <dbReference type="Rhea" id="RHEA:13237"/>
        <dbReference type="ChEBI" id="CHEBI:29985"/>
        <dbReference type="ChEBI" id="CHEBI:58359"/>
        <dbReference type="ChEBI" id="CHEBI:58725"/>
        <dbReference type="ChEBI" id="CHEBI:61527"/>
        <dbReference type="EC" id="2.6.1.16"/>
    </reaction>
</comment>
<evidence type="ECO:0000256" key="6">
    <source>
        <dbReference type="ARBA" id="ARBA00022737"/>
    </source>
</evidence>
<dbReference type="PANTHER" id="PTHR10937">
    <property type="entry name" value="GLUCOSAMINE--FRUCTOSE-6-PHOSPHATE AMINOTRANSFERASE, ISOMERIZING"/>
    <property type="match status" value="1"/>
</dbReference>
<gene>
    <name evidence="10" type="ORF">AMSG_04745</name>
</gene>
<dbReference type="GO" id="GO:0006047">
    <property type="term" value="P:UDP-N-acetylglucosamine metabolic process"/>
    <property type="evidence" value="ECO:0007669"/>
    <property type="project" value="TreeGrafter"/>
</dbReference>
<dbReference type="EC" id="2.6.1.16" evidence="3"/>
<dbReference type="Gene3D" id="3.60.20.10">
    <property type="entry name" value="Glutamine Phosphoribosylpyrophosphate, subunit 1, domain 1"/>
    <property type="match status" value="1"/>
</dbReference>
<dbReference type="FunFam" id="3.40.50.10490:FF:000001">
    <property type="entry name" value="Glutamine--fructose-6-phosphate aminotransferase [isomerizing]"/>
    <property type="match status" value="1"/>
</dbReference>
<dbReference type="EMBL" id="GL349452">
    <property type="protein sequence ID" value="KNC49002.1"/>
    <property type="molecule type" value="Genomic_DNA"/>
</dbReference>
<comment type="pathway">
    <text evidence="2">Nucleotide-sugar biosynthesis; UDP-N-acetyl-alpha-D-glucosamine biosynthesis; alpha-D-glucosamine 6-phosphate from D-fructose 6-phosphate: step 1/1.</text>
</comment>
<dbReference type="GO" id="GO:0046349">
    <property type="term" value="P:amino sugar biosynthetic process"/>
    <property type="evidence" value="ECO:0007669"/>
    <property type="project" value="UniProtKB-ARBA"/>
</dbReference>
<dbReference type="RefSeq" id="XP_013758413.1">
    <property type="nucleotide sequence ID" value="XM_013902959.1"/>
</dbReference>
<dbReference type="SUPFAM" id="SSF56235">
    <property type="entry name" value="N-terminal nucleophile aminohydrolases (Ntn hydrolases)"/>
    <property type="match status" value="1"/>
</dbReference>
<dbReference type="PROSITE" id="PS51464">
    <property type="entry name" value="SIS"/>
    <property type="match status" value="2"/>
</dbReference>
<keyword evidence="4 10" id="KW-0032">Aminotransferase</keyword>
<feature type="domain" description="SIS" evidence="9">
    <location>
        <begin position="653"/>
        <end position="794"/>
    </location>
</feature>
<proteinExistence type="predicted"/>
<dbReference type="Pfam" id="PF01380">
    <property type="entry name" value="SIS"/>
    <property type="match status" value="2"/>
</dbReference>
<dbReference type="InterPro" id="IPR046348">
    <property type="entry name" value="SIS_dom_sf"/>
</dbReference>
<name>A0A0L0D9E9_THETB</name>
<dbReference type="eggNOG" id="KOG1268">
    <property type="taxonomic scope" value="Eukaryota"/>
</dbReference>
<evidence type="ECO:0000256" key="1">
    <source>
        <dbReference type="ARBA" id="ARBA00001031"/>
    </source>
</evidence>
<evidence type="ECO:0000256" key="4">
    <source>
        <dbReference type="ARBA" id="ARBA00022576"/>
    </source>
</evidence>
<dbReference type="CDD" id="cd05009">
    <property type="entry name" value="SIS_GlmS_GlmD_2"/>
    <property type="match status" value="1"/>
</dbReference>
<dbReference type="GO" id="GO:0097367">
    <property type="term" value="F:carbohydrate derivative binding"/>
    <property type="evidence" value="ECO:0007669"/>
    <property type="project" value="InterPro"/>
</dbReference>
<dbReference type="InterPro" id="IPR029055">
    <property type="entry name" value="Ntn_hydrolases_N"/>
</dbReference>
<dbReference type="GO" id="GO:0006002">
    <property type="term" value="P:fructose 6-phosphate metabolic process"/>
    <property type="evidence" value="ECO:0007669"/>
    <property type="project" value="TreeGrafter"/>
</dbReference>
<dbReference type="AlphaFoldDB" id="A0A0L0D9E9"/>
<evidence type="ECO:0000313" key="10">
    <source>
        <dbReference type="EMBL" id="KNC49002.1"/>
    </source>
</evidence>
<evidence type="ECO:0000256" key="7">
    <source>
        <dbReference type="ARBA" id="ARBA00022962"/>
    </source>
</evidence>
<dbReference type="GO" id="GO:0004360">
    <property type="term" value="F:glutamine-fructose-6-phosphate transaminase (isomerizing) activity"/>
    <property type="evidence" value="ECO:0007669"/>
    <property type="project" value="UniProtKB-EC"/>
</dbReference>
<dbReference type="CDD" id="cd05008">
    <property type="entry name" value="SIS_GlmS_GlmD_1"/>
    <property type="match status" value="1"/>
</dbReference>
<keyword evidence="5 10" id="KW-0808">Transferase</keyword>
<evidence type="ECO:0000256" key="2">
    <source>
        <dbReference type="ARBA" id="ARBA00004775"/>
    </source>
</evidence>
<evidence type="ECO:0000259" key="8">
    <source>
        <dbReference type="PROSITE" id="PS51278"/>
    </source>
</evidence>
<dbReference type="GO" id="GO:0006487">
    <property type="term" value="P:protein N-linked glycosylation"/>
    <property type="evidence" value="ECO:0007669"/>
    <property type="project" value="TreeGrafter"/>
</dbReference>
<evidence type="ECO:0000256" key="3">
    <source>
        <dbReference type="ARBA" id="ARBA00012916"/>
    </source>
</evidence>
<sequence length="804" mass="87246">MCGIFAYINHLVPRKRALLLQVLINGLRRLEYRGYDSAGVATDGFRLAAAAAEEVTASGADGNNSVALPFPDNAPETRLFKNKGRVADLQDMIAGATAEEDLELELACHVGIAHTRWATHGEPSAINSHPHRSDAANQFVVVHNGIVTNYRELKMLLESKGAVFESETDTEVVAKLFKIEFDAIVADNNGEKPAFKDLLIHVMSLLEGAYALIVKSPHYPNEVVATKVGSPMVLGLRSKDEIGIDLCELELYMQTTQADTLNSALADEIVRPGSRFLSQATLHQGQPSVPTGSKFSEILKRRVGPESLVGWSSSPDLTLDASGASDGAFSSMPDVSSLGRSPSGSALSHVPSLADAHTVLERSAAEEPTAMEYFIASDASALIEHTRQVIYLENFDVLHIANGAYTITACVESKKSGEVTPQSTPPSRRITELQMELEEIQKGKYKYFMLKEIMEQPESVYNTMRGRVLDNGTVVLGGLESRVDEILRSRRIIIIACGTSYHSGVASRPILEELTGIPVSCENGSDFLDRRAPIFRDDTVFFISQSGETADVLRTLAYCKARGALCVGITNTVGSAIARETHCGVHVNAGAEIGVASTKAYTSQCLALLLVALVLSRDKISHQARRKAIIQDLLTLPEKVKRVLELDEKIQALSADIATRKSLLILGRGYGYATALEGALKIKEVTYLHAEGILAGELKHGTLALIDEEMPIIAIATRDRLFTDLRSSLQQVAARSGNPVVICHDNDDETCDEYEHTLPVPPVQDCIQGILNVIPMQLIAYHVADMLGLDVDRPRSLAKSVTTS</sequence>
<dbReference type="OMA" id="ASEYRYA"/>
<dbReference type="FunFam" id="3.40.50.10490:FF:000002">
    <property type="entry name" value="Glutamine--fructose-6-phosphate aminotransferase [isomerizing]"/>
    <property type="match status" value="1"/>
</dbReference>
<dbReference type="InterPro" id="IPR047084">
    <property type="entry name" value="GFAT_N"/>
</dbReference>
<dbReference type="Proteomes" id="UP000054408">
    <property type="component" value="Unassembled WGS sequence"/>
</dbReference>
<evidence type="ECO:0000256" key="5">
    <source>
        <dbReference type="ARBA" id="ARBA00022679"/>
    </source>
</evidence>
<dbReference type="PANTHER" id="PTHR10937:SF0">
    <property type="entry name" value="GLUTAMINE--FRUCTOSE-6-PHOSPHATE TRANSAMINASE (ISOMERIZING)"/>
    <property type="match status" value="1"/>
</dbReference>
<dbReference type="SUPFAM" id="SSF53697">
    <property type="entry name" value="SIS domain"/>
    <property type="match status" value="1"/>
</dbReference>
<dbReference type="OrthoDB" id="15235at2759"/>